<accession>K1QMT3</accession>
<gene>
    <name evidence="1" type="ORF">CGI_10022704</name>
</gene>
<organism evidence="1">
    <name type="scientific">Magallana gigas</name>
    <name type="common">Pacific oyster</name>
    <name type="synonym">Crassostrea gigas</name>
    <dbReference type="NCBI Taxonomy" id="29159"/>
    <lineage>
        <taxon>Eukaryota</taxon>
        <taxon>Metazoa</taxon>
        <taxon>Spiralia</taxon>
        <taxon>Lophotrochozoa</taxon>
        <taxon>Mollusca</taxon>
        <taxon>Bivalvia</taxon>
        <taxon>Autobranchia</taxon>
        <taxon>Pteriomorphia</taxon>
        <taxon>Ostreida</taxon>
        <taxon>Ostreoidea</taxon>
        <taxon>Ostreidae</taxon>
        <taxon>Magallana</taxon>
    </lineage>
</organism>
<dbReference type="EMBL" id="JH817503">
    <property type="protein sequence ID" value="EKC38112.1"/>
    <property type="molecule type" value="Genomic_DNA"/>
</dbReference>
<sequence length="90" mass="9822">MQENGFDFTCPPLVPCGHFTEKSPKVSKKSIVENDTGKGSKTRLDRTFAGGYHCTTLSRPVTLMCLQWQAHGNYAHPGDISDDLSPPGGR</sequence>
<proteinExistence type="predicted"/>
<evidence type="ECO:0000313" key="1">
    <source>
        <dbReference type="EMBL" id="EKC38112.1"/>
    </source>
</evidence>
<dbReference type="HOGENOM" id="CLU_2442986_0_0_1"/>
<dbReference type="InParanoid" id="K1QMT3"/>
<dbReference type="AlphaFoldDB" id="K1QMT3"/>
<reference evidence="1" key="1">
    <citation type="journal article" date="2012" name="Nature">
        <title>The oyster genome reveals stress adaptation and complexity of shell formation.</title>
        <authorList>
            <person name="Zhang G."/>
            <person name="Fang X."/>
            <person name="Guo X."/>
            <person name="Li L."/>
            <person name="Luo R."/>
            <person name="Xu F."/>
            <person name="Yang P."/>
            <person name="Zhang L."/>
            <person name="Wang X."/>
            <person name="Qi H."/>
            <person name="Xiong Z."/>
            <person name="Que H."/>
            <person name="Xie Y."/>
            <person name="Holland P.W."/>
            <person name="Paps J."/>
            <person name="Zhu Y."/>
            <person name="Wu F."/>
            <person name="Chen Y."/>
            <person name="Wang J."/>
            <person name="Peng C."/>
            <person name="Meng J."/>
            <person name="Yang L."/>
            <person name="Liu J."/>
            <person name="Wen B."/>
            <person name="Zhang N."/>
            <person name="Huang Z."/>
            <person name="Zhu Q."/>
            <person name="Feng Y."/>
            <person name="Mount A."/>
            <person name="Hedgecock D."/>
            <person name="Xu Z."/>
            <person name="Liu Y."/>
            <person name="Domazet-Loso T."/>
            <person name="Du Y."/>
            <person name="Sun X."/>
            <person name="Zhang S."/>
            <person name="Liu B."/>
            <person name="Cheng P."/>
            <person name="Jiang X."/>
            <person name="Li J."/>
            <person name="Fan D."/>
            <person name="Wang W."/>
            <person name="Fu W."/>
            <person name="Wang T."/>
            <person name="Wang B."/>
            <person name="Zhang J."/>
            <person name="Peng Z."/>
            <person name="Li Y."/>
            <person name="Li N."/>
            <person name="Wang J."/>
            <person name="Chen M."/>
            <person name="He Y."/>
            <person name="Tan F."/>
            <person name="Song X."/>
            <person name="Zheng Q."/>
            <person name="Huang R."/>
            <person name="Yang H."/>
            <person name="Du X."/>
            <person name="Chen L."/>
            <person name="Yang M."/>
            <person name="Gaffney P.M."/>
            <person name="Wang S."/>
            <person name="Luo L."/>
            <person name="She Z."/>
            <person name="Ming Y."/>
            <person name="Huang W."/>
            <person name="Zhang S."/>
            <person name="Huang B."/>
            <person name="Zhang Y."/>
            <person name="Qu T."/>
            <person name="Ni P."/>
            <person name="Miao G."/>
            <person name="Wang J."/>
            <person name="Wang Q."/>
            <person name="Steinberg C.E."/>
            <person name="Wang H."/>
            <person name="Li N."/>
            <person name="Qian L."/>
            <person name="Zhang G."/>
            <person name="Li Y."/>
            <person name="Yang H."/>
            <person name="Liu X."/>
            <person name="Wang J."/>
            <person name="Yin Y."/>
            <person name="Wang J."/>
        </authorList>
    </citation>
    <scope>NUCLEOTIDE SEQUENCE [LARGE SCALE GENOMIC DNA]</scope>
    <source>
        <strain evidence="1">05x7-T-G4-1.051#20</strain>
    </source>
</reference>
<name>K1QMT3_MAGGI</name>
<protein>
    <submittedName>
        <fullName evidence="1">Uncharacterized protein</fullName>
    </submittedName>
</protein>